<protein>
    <recommendedName>
        <fullName evidence="5">Helix-turn-helix domain-containing protein</fullName>
    </recommendedName>
</protein>
<proteinExistence type="predicted"/>
<reference evidence="3 4" key="1">
    <citation type="submission" date="2020-08" db="EMBL/GenBank/DDBJ databases">
        <title>Genomic Encyclopedia of Type Strains, Phase IV (KMG-IV): sequencing the most valuable type-strain genomes for metagenomic binning, comparative biology and taxonomic classification.</title>
        <authorList>
            <person name="Goeker M."/>
        </authorList>
    </citation>
    <scope>NUCLEOTIDE SEQUENCE [LARGE SCALE GENOMIC DNA]</scope>
    <source>
        <strain evidence="3 4">DSM 4737</strain>
    </source>
</reference>
<accession>A0A7W9CFY6</accession>
<dbReference type="PANTHER" id="PTHR34475:SF1">
    <property type="entry name" value="CYTOSKELETON PROTEIN RODZ"/>
    <property type="match status" value="1"/>
</dbReference>
<name>A0A7W9CFY6_9CAUL</name>
<comment type="caution">
    <text evidence="3">The sequence shown here is derived from an EMBL/GenBank/DDBJ whole genome shotgun (WGS) entry which is preliminary data.</text>
</comment>
<evidence type="ECO:0008006" key="5">
    <source>
        <dbReference type="Google" id="ProtNLM"/>
    </source>
</evidence>
<organism evidence="3 4">
    <name type="scientific">Brevundimonas variabilis</name>
    <dbReference type="NCBI Taxonomy" id="74312"/>
    <lineage>
        <taxon>Bacteria</taxon>
        <taxon>Pseudomonadati</taxon>
        <taxon>Pseudomonadota</taxon>
        <taxon>Alphaproteobacteria</taxon>
        <taxon>Caulobacterales</taxon>
        <taxon>Caulobacteraceae</taxon>
        <taxon>Brevundimonas</taxon>
    </lineage>
</organism>
<feature type="region of interest" description="Disordered" evidence="1">
    <location>
        <begin position="336"/>
        <end position="365"/>
    </location>
</feature>
<keyword evidence="2" id="KW-1133">Transmembrane helix</keyword>
<keyword evidence="2" id="KW-0812">Transmembrane</keyword>
<dbReference type="InterPro" id="IPR010982">
    <property type="entry name" value="Lambda_DNA-bd_dom_sf"/>
</dbReference>
<gene>
    <name evidence="3" type="ORF">GGR13_000509</name>
</gene>
<evidence type="ECO:0000256" key="2">
    <source>
        <dbReference type="SAM" id="Phobius"/>
    </source>
</evidence>
<feature type="transmembrane region" description="Helical" evidence="2">
    <location>
        <begin position="124"/>
        <end position="142"/>
    </location>
</feature>
<feature type="compositionally biased region" description="Low complexity" evidence="1">
    <location>
        <begin position="349"/>
        <end position="365"/>
    </location>
</feature>
<dbReference type="GO" id="GO:0003677">
    <property type="term" value="F:DNA binding"/>
    <property type="evidence" value="ECO:0007669"/>
    <property type="project" value="InterPro"/>
</dbReference>
<evidence type="ECO:0000256" key="1">
    <source>
        <dbReference type="SAM" id="MobiDB-lite"/>
    </source>
</evidence>
<dbReference type="Gene3D" id="1.10.260.40">
    <property type="entry name" value="lambda repressor-like DNA-binding domains"/>
    <property type="match status" value="1"/>
</dbReference>
<dbReference type="InterPro" id="IPR050400">
    <property type="entry name" value="Bact_Cytoskel_RodZ"/>
</dbReference>
<evidence type="ECO:0000313" key="3">
    <source>
        <dbReference type="EMBL" id="MBB5744937.1"/>
    </source>
</evidence>
<dbReference type="PANTHER" id="PTHR34475">
    <property type="match status" value="1"/>
</dbReference>
<dbReference type="AlphaFoldDB" id="A0A7W9CFY6"/>
<keyword evidence="2" id="KW-0472">Membrane</keyword>
<sequence length="365" mass="37916">MTFPPGQATGAHPPDSDPVTVFESAESLGDGFRELRQSQGRSIAELSSVTRIHAKYLRAMEENDFALLPSRVFAIGYARGYALALGLDDQTAVERFKRESPDGTVPLQAPTGIAFEDVRRHSPLLVGTVAVIIVAVIGWNVFQRISQARAPQPVTIEALPDNWVEGDPESRDIVVLGTPQPPPPDQTTPGLYITPGLEAELTGVDPADPAAIAAALAAAPPVQAAFNPRGPVFGATAATSQVILQARKPASLVVTRSDGRVLFARQLAMGEAWRAPAGVSATVDVSDATAFDVYLNGEYGGPLPGTISPLAPLNTRAQALARQSAAAIEAERQAAVQARAAGSPPPVAAPATAPSAPAGSRPTAN</sequence>
<evidence type="ECO:0000313" key="4">
    <source>
        <dbReference type="Proteomes" id="UP000545037"/>
    </source>
</evidence>
<keyword evidence="4" id="KW-1185">Reference proteome</keyword>
<dbReference type="Proteomes" id="UP000545037">
    <property type="component" value="Unassembled WGS sequence"/>
</dbReference>
<dbReference type="RefSeq" id="WP_183211886.1">
    <property type="nucleotide sequence ID" value="NZ_JACHOR010000001.1"/>
</dbReference>
<dbReference type="EMBL" id="JACHOR010000001">
    <property type="protein sequence ID" value="MBB5744937.1"/>
    <property type="molecule type" value="Genomic_DNA"/>
</dbReference>
<dbReference type="Pfam" id="PF13413">
    <property type="entry name" value="HTH_25"/>
    <property type="match status" value="1"/>
</dbReference>